<evidence type="ECO:0000256" key="8">
    <source>
        <dbReference type="ARBA" id="ARBA00023239"/>
    </source>
</evidence>
<keyword evidence="6" id="KW-0408">Iron</keyword>
<comment type="caution">
    <text evidence="10">The sequence shown here is derived from an EMBL/GenBank/DDBJ whole genome shotgun (WGS) entry which is preliminary data.</text>
</comment>
<keyword evidence="2" id="KW-0004">4Fe-4S</keyword>
<evidence type="ECO:0000313" key="10">
    <source>
        <dbReference type="EMBL" id="KPK64644.1"/>
    </source>
</evidence>
<dbReference type="AlphaFoldDB" id="A0A0S8FXI5"/>
<dbReference type="GO" id="GO:0070284">
    <property type="term" value="F:phosphomethylpyrimidine synthase activity"/>
    <property type="evidence" value="ECO:0007669"/>
    <property type="project" value="UniProtKB-EC"/>
</dbReference>
<keyword evidence="5" id="KW-0862">Zinc</keyword>
<dbReference type="GO" id="GO:0051539">
    <property type="term" value="F:4 iron, 4 sulfur cluster binding"/>
    <property type="evidence" value="ECO:0007669"/>
    <property type="project" value="UniProtKB-KW"/>
</dbReference>
<evidence type="ECO:0000256" key="2">
    <source>
        <dbReference type="ARBA" id="ARBA00022485"/>
    </source>
</evidence>
<dbReference type="NCBIfam" id="TIGR00190">
    <property type="entry name" value="thiC"/>
    <property type="match status" value="1"/>
</dbReference>
<dbReference type="Gene3D" id="3.20.20.540">
    <property type="entry name" value="Radical SAM ThiC family, central domain"/>
    <property type="match status" value="1"/>
</dbReference>
<dbReference type="Proteomes" id="UP000051373">
    <property type="component" value="Unassembled WGS sequence"/>
</dbReference>
<reference evidence="10 11" key="1">
    <citation type="journal article" date="2015" name="Microbiome">
        <title>Genomic resolution of linkages in carbon, nitrogen, and sulfur cycling among widespread estuary sediment bacteria.</title>
        <authorList>
            <person name="Baker B.J."/>
            <person name="Lazar C.S."/>
            <person name="Teske A.P."/>
            <person name="Dick G.J."/>
        </authorList>
    </citation>
    <scope>NUCLEOTIDE SEQUENCE [LARGE SCALE GENOMIC DNA]</scope>
    <source>
        <strain evidence="10">SM23_42</strain>
    </source>
</reference>
<dbReference type="NCBIfam" id="NF009895">
    <property type="entry name" value="PRK13352.1"/>
    <property type="match status" value="1"/>
</dbReference>
<keyword evidence="8" id="KW-0456">Lyase</keyword>
<dbReference type="EC" id="4.1.99.17" evidence="9"/>
<dbReference type="GO" id="GO:0046872">
    <property type="term" value="F:metal ion binding"/>
    <property type="evidence" value="ECO:0007669"/>
    <property type="project" value="UniProtKB-KW"/>
</dbReference>
<dbReference type="PATRIC" id="fig|1703779.3.peg.89"/>
<evidence type="ECO:0000313" key="11">
    <source>
        <dbReference type="Proteomes" id="UP000051373"/>
    </source>
</evidence>
<dbReference type="FunFam" id="3.20.20.540:FF:000001">
    <property type="entry name" value="Phosphomethylpyrimidine synthase"/>
    <property type="match status" value="1"/>
</dbReference>
<evidence type="ECO:0000256" key="4">
    <source>
        <dbReference type="ARBA" id="ARBA00022723"/>
    </source>
</evidence>
<organism evidence="10 11">
    <name type="scientific">candidate division WOR_3 bacterium SM23_42</name>
    <dbReference type="NCBI Taxonomy" id="1703779"/>
    <lineage>
        <taxon>Bacteria</taxon>
        <taxon>Bacteria division WOR-3</taxon>
    </lineage>
</organism>
<keyword evidence="7" id="KW-0411">Iron-sulfur</keyword>
<evidence type="ECO:0000256" key="5">
    <source>
        <dbReference type="ARBA" id="ARBA00022833"/>
    </source>
</evidence>
<dbReference type="SFLD" id="SFLDF00407">
    <property type="entry name" value="phosphomethylpyrimidine_syntha"/>
    <property type="match status" value="1"/>
</dbReference>
<dbReference type="STRING" id="1703779.AMJ83_00075"/>
<keyword evidence="4" id="KW-0479">Metal-binding</keyword>
<dbReference type="SFLD" id="SFLDG01114">
    <property type="entry name" value="phosphomethylpyrimidine_syntha"/>
    <property type="match status" value="1"/>
</dbReference>
<dbReference type="InterPro" id="IPR002817">
    <property type="entry name" value="ThiC/BzaA/B"/>
</dbReference>
<dbReference type="GO" id="GO:0009228">
    <property type="term" value="P:thiamine biosynthetic process"/>
    <property type="evidence" value="ECO:0007669"/>
    <property type="project" value="UniProtKB-UniRule"/>
</dbReference>
<dbReference type="PANTHER" id="PTHR30557:SF1">
    <property type="entry name" value="PHOSPHOMETHYLPYRIMIDINE SYNTHASE, CHLOROPLASTIC"/>
    <property type="match status" value="1"/>
</dbReference>
<evidence type="ECO:0000256" key="1">
    <source>
        <dbReference type="ARBA" id="ARBA00001966"/>
    </source>
</evidence>
<name>A0A0S8FXI5_UNCW3</name>
<dbReference type="InterPro" id="IPR038521">
    <property type="entry name" value="ThiC/Bza_core_dom"/>
</dbReference>
<gene>
    <name evidence="10" type="ORF">AMJ83_00075</name>
</gene>
<dbReference type="PANTHER" id="PTHR30557">
    <property type="entry name" value="THIAMINE BIOSYNTHESIS PROTEIN THIC"/>
    <property type="match status" value="1"/>
</dbReference>
<accession>A0A0S8FXI5</accession>
<comment type="cofactor">
    <cofactor evidence="1">
        <name>[4Fe-4S] cluster</name>
        <dbReference type="ChEBI" id="CHEBI:49883"/>
    </cofactor>
</comment>
<protein>
    <recommendedName>
        <fullName evidence="9">Phosphomethylpyrimidine synthase</fullName>
        <ecNumber evidence="9">4.1.99.17</ecNumber>
    </recommendedName>
</protein>
<sequence length="418" mass="46175">MSDVYQQIAKKEGISVQYLKKGIKQGRIVLLKSKLHRIKPLAVGEGLTTKVNANIGTSPDLANLKVELKKLAVAIEAGADTVMDLSTGGDIDKIRREIVKNSKVPIGTVPIYQVAIEARKHRKPFTTATVDEIYDVIERHLADGVDFITVHCGVTRDSIKGMARKRRVCGVVSRGGSMMIEWMQYNKKENPLYEYYDRLLTLAKKYNATLSLGDGLRPGAIADATDEYQIRELMVIGELVKWARKANVSVMVEGPGHIPINEIEANMLLEKNVCDGAPFYVLGPLVTDVGAGYDHIVAAIGGAMAAYYGADFLCYVTPSEHLGLPNIQEVKDGVIATKLAGHAADIARGLKRARKVDLEVSKARYDLNWKKLLTLLAAPDKAKKIYKRSPSKLKETCTMCGEFCAMKKTREVFRRARK</sequence>
<dbReference type="EMBL" id="LJUJ01000001">
    <property type="protein sequence ID" value="KPK64644.1"/>
    <property type="molecule type" value="Genomic_DNA"/>
</dbReference>
<evidence type="ECO:0000256" key="9">
    <source>
        <dbReference type="NCBIfam" id="TIGR00190"/>
    </source>
</evidence>
<evidence type="ECO:0000256" key="6">
    <source>
        <dbReference type="ARBA" id="ARBA00023004"/>
    </source>
</evidence>
<evidence type="ECO:0000256" key="3">
    <source>
        <dbReference type="ARBA" id="ARBA00022691"/>
    </source>
</evidence>
<dbReference type="Pfam" id="PF01964">
    <property type="entry name" value="ThiC_Rad_SAM"/>
    <property type="match status" value="1"/>
</dbReference>
<proteinExistence type="predicted"/>
<dbReference type="SFLD" id="SFLDS00113">
    <property type="entry name" value="Radical_SAM_Phosphomethylpyrim"/>
    <property type="match status" value="1"/>
</dbReference>
<keyword evidence="3" id="KW-0949">S-adenosyl-L-methionine</keyword>
<evidence type="ECO:0000256" key="7">
    <source>
        <dbReference type="ARBA" id="ARBA00023014"/>
    </source>
</evidence>